<accession>V9EDW4</accession>
<gene>
    <name evidence="2" type="ORF">F443_16655</name>
</gene>
<evidence type="ECO:0000256" key="1">
    <source>
        <dbReference type="SAM" id="MobiDB-lite"/>
    </source>
</evidence>
<protein>
    <submittedName>
        <fullName evidence="2">Uncharacterized protein</fullName>
    </submittedName>
</protein>
<reference evidence="2 3" key="1">
    <citation type="submission" date="2013-11" db="EMBL/GenBank/DDBJ databases">
        <title>The Genome Sequence of Phytophthora parasitica P1569.</title>
        <authorList>
            <consortium name="The Broad Institute Genomics Platform"/>
            <person name="Russ C."/>
            <person name="Tyler B."/>
            <person name="Panabieres F."/>
            <person name="Shan W."/>
            <person name="Tripathy S."/>
            <person name="Grunwald N."/>
            <person name="Machado M."/>
            <person name="Johnson C.S."/>
            <person name="Arredondo F."/>
            <person name="Hong C."/>
            <person name="Coffey M."/>
            <person name="Young S.K."/>
            <person name="Zeng Q."/>
            <person name="Gargeya S."/>
            <person name="Fitzgerald M."/>
            <person name="Abouelleil A."/>
            <person name="Alvarado L."/>
            <person name="Chapman S.B."/>
            <person name="Gainer-Dewar J."/>
            <person name="Goldberg J."/>
            <person name="Griggs A."/>
            <person name="Gujja S."/>
            <person name="Hansen M."/>
            <person name="Howarth C."/>
            <person name="Imamovic A."/>
            <person name="Ireland A."/>
            <person name="Larimer J."/>
            <person name="McCowan C."/>
            <person name="Murphy C."/>
            <person name="Pearson M."/>
            <person name="Poon T.W."/>
            <person name="Priest M."/>
            <person name="Roberts A."/>
            <person name="Saif S."/>
            <person name="Shea T."/>
            <person name="Sykes S."/>
            <person name="Wortman J."/>
            <person name="Nusbaum C."/>
            <person name="Birren B."/>
        </authorList>
    </citation>
    <scope>NUCLEOTIDE SEQUENCE [LARGE SCALE GENOMIC DNA]</scope>
    <source>
        <strain evidence="2 3">P1569</strain>
    </source>
</reference>
<organism evidence="2 3">
    <name type="scientific">Phytophthora nicotianae P1569</name>
    <dbReference type="NCBI Taxonomy" id="1317065"/>
    <lineage>
        <taxon>Eukaryota</taxon>
        <taxon>Sar</taxon>
        <taxon>Stramenopiles</taxon>
        <taxon>Oomycota</taxon>
        <taxon>Peronosporomycetes</taxon>
        <taxon>Peronosporales</taxon>
        <taxon>Peronosporaceae</taxon>
        <taxon>Phytophthora</taxon>
    </lineage>
</organism>
<feature type="region of interest" description="Disordered" evidence="1">
    <location>
        <begin position="1"/>
        <end position="34"/>
    </location>
</feature>
<dbReference type="EMBL" id="ANIZ01002921">
    <property type="protein sequence ID" value="ETI37344.1"/>
    <property type="molecule type" value="Genomic_DNA"/>
</dbReference>
<name>V9EDW4_PHYNI</name>
<proteinExistence type="predicted"/>
<evidence type="ECO:0000313" key="2">
    <source>
        <dbReference type="EMBL" id="ETI37344.1"/>
    </source>
</evidence>
<evidence type="ECO:0000313" key="3">
    <source>
        <dbReference type="Proteomes" id="UP000018721"/>
    </source>
</evidence>
<feature type="non-terminal residue" evidence="2">
    <location>
        <position position="1"/>
    </location>
</feature>
<keyword evidence="3" id="KW-1185">Reference proteome</keyword>
<comment type="caution">
    <text evidence="2">The sequence shown here is derived from an EMBL/GenBank/DDBJ whole genome shotgun (WGS) entry which is preliminary data.</text>
</comment>
<sequence>SLAPNVASAIPSSALDGGGPGGRPLRPCTEVKSTITGPKNISVQENTTRRTVRNFVGDSFDNQSGAAIRAQSLSQKASYGLKALTLESARTIQPVLEPTLLREECQISASHRKRGFVRELRAESPAYTIDKCACE</sequence>
<dbReference type="HOGENOM" id="CLU_1891269_0_0_1"/>
<dbReference type="Proteomes" id="UP000018721">
    <property type="component" value="Unassembled WGS sequence"/>
</dbReference>
<dbReference type="AlphaFoldDB" id="V9EDW4"/>